<sequence length="254" mass="29109">MIMIDKNELCLASMSDNERQQLFILSALLVFPQRGNLLELCSREGVSHSILSQRHVCLNNNAQPLLLPKSILYRSRKPSQDHWSMALVNITQGMREFNELYVCSTAQRRRIDDVIVVLRENFKMAIHAVQRWKTNEWNFIRGYISANFPISSRNSRCTRSFGLSGEEECVCDGDSHTQCFAVESAARHGEDYGDADTKKHIRVRRGKTRVYEKILSQYEGILAVYSMCRCTDKHGCVAIKEKVGLTIDRLGFDL</sequence>
<name>A0A368F6S0_ANCCA</name>
<keyword evidence="2" id="KW-1185">Reference proteome</keyword>
<dbReference type="EMBL" id="JOJR01010044">
    <property type="protein sequence ID" value="RCN25887.1"/>
    <property type="molecule type" value="Genomic_DNA"/>
</dbReference>
<dbReference type="OrthoDB" id="6021021at2759"/>
<evidence type="ECO:0000313" key="2">
    <source>
        <dbReference type="Proteomes" id="UP000252519"/>
    </source>
</evidence>
<accession>A0A368F6S0</accession>
<gene>
    <name evidence="1" type="ORF">ANCCAN_28397</name>
</gene>
<proteinExistence type="predicted"/>
<dbReference type="STRING" id="29170.A0A368F6S0"/>
<reference evidence="1 2" key="1">
    <citation type="submission" date="2014-10" db="EMBL/GenBank/DDBJ databases">
        <title>Draft genome of the hookworm Ancylostoma caninum.</title>
        <authorList>
            <person name="Mitreva M."/>
        </authorList>
    </citation>
    <scope>NUCLEOTIDE SEQUENCE [LARGE SCALE GENOMIC DNA]</scope>
    <source>
        <strain evidence="1 2">Baltimore</strain>
    </source>
</reference>
<dbReference type="Proteomes" id="UP000252519">
    <property type="component" value="Unassembled WGS sequence"/>
</dbReference>
<comment type="caution">
    <text evidence="1">The sequence shown here is derived from an EMBL/GenBank/DDBJ whole genome shotgun (WGS) entry which is preliminary data.</text>
</comment>
<evidence type="ECO:0000313" key="1">
    <source>
        <dbReference type="EMBL" id="RCN25887.1"/>
    </source>
</evidence>
<protein>
    <submittedName>
        <fullName evidence="1">Uncharacterized protein</fullName>
    </submittedName>
</protein>
<organism evidence="1 2">
    <name type="scientific">Ancylostoma caninum</name>
    <name type="common">Dog hookworm</name>
    <dbReference type="NCBI Taxonomy" id="29170"/>
    <lineage>
        <taxon>Eukaryota</taxon>
        <taxon>Metazoa</taxon>
        <taxon>Ecdysozoa</taxon>
        <taxon>Nematoda</taxon>
        <taxon>Chromadorea</taxon>
        <taxon>Rhabditida</taxon>
        <taxon>Rhabditina</taxon>
        <taxon>Rhabditomorpha</taxon>
        <taxon>Strongyloidea</taxon>
        <taxon>Ancylostomatidae</taxon>
        <taxon>Ancylostomatinae</taxon>
        <taxon>Ancylostoma</taxon>
    </lineage>
</organism>
<dbReference type="AlphaFoldDB" id="A0A368F6S0"/>